<dbReference type="Pfam" id="PF21018">
    <property type="entry name" value="BipA_C"/>
    <property type="match status" value="1"/>
</dbReference>
<dbReference type="GO" id="GO:0003924">
    <property type="term" value="F:GTPase activity"/>
    <property type="evidence" value="ECO:0007669"/>
    <property type="project" value="InterPro"/>
</dbReference>
<dbReference type="InterPro" id="IPR027417">
    <property type="entry name" value="P-loop_NTPase"/>
</dbReference>
<dbReference type="PROSITE" id="PS51722">
    <property type="entry name" value="G_TR_2"/>
    <property type="match status" value="1"/>
</dbReference>
<dbReference type="GO" id="GO:0005829">
    <property type="term" value="C:cytosol"/>
    <property type="evidence" value="ECO:0007669"/>
    <property type="project" value="TreeGrafter"/>
</dbReference>
<dbReference type="PANTHER" id="PTHR42908">
    <property type="entry name" value="TRANSLATION ELONGATION FACTOR-RELATED"/>
    <property type="match status" value="1"/>
</dbReference>
<dbReference type="InterPro" id="IPR000640">
    <property type="entry name" value="EFG_V-like"/>
</dbReference>
<proteinExistence type="predicted"/>
<dbReference type="PANTHER" id="PTHR42908:SF8">
    <property type="entry name" value="TR-TYPE G DOMAIN-CONTAINING PROTEIN"/>
    <property type="match status" value="1"/>
</dbReference>
<reference evidence="2" key="1">
    <citation type="submission" date="2020-05" db="EMBL/GenBank/DDBJ databases">
        <authorList>
            <person name="Chiriac C."/>
            <person name="Salcher M."/>
            <person name="Ghai R."/>
            <person name="Kavagutti S V."/>
        </authorList>
    </citation>
    <scope>NUCLEOTIDE SEQUENCE</scope>
</reference>
<accession>A0A6J6K4H4</accession>
<dbReference type="PRINTS" id="PR00315">
    <property type="entry name" value="ELONGATNFCT"/>
</dbReference>
<dbReference type="InterPro" id="IPR031157">
    <property type="entry name" value="G_TR_CS"/>
</dbReference>
<dbReference type="InterPro" id="IPR006298">
    <property type="entry name" value="BipA"/>
</dbReference>
<dbReference type="InterPro" id="IPR009000">
    <property type="entry name" value="Transl_B-barrel_sf"/>
</dbReference>
<dbReference type="SUPFAM" id="SSF52540">
    <property type="entry name" value="P-loop containing nucleoside triphosphate hydrolases"/>
    <property type="match status" value="1"/>
</dbReference>
<dbReference type="InterPro" id="IPR005225">
    <property type="entry name" value="Small_GTP-bd"/>
</dbReference>
<dbReference type="GO" id="GO:0005525">
    <property type="term" value="F:GTP binding"/>
    <property type="evidence" value="ECO:0007669"/>
    <property type="project" value="InterPro"/>
</dbReference>
<dbReference type="InterPro" id="IPR035647">
    <property type="entry name" value="EFG_III/V"/>
</dbReference>
<dbReference type="Gene3D" id="3.30.70.240">
    <property type="match status" value="1"/>
</dbReference>
<dbReference type="InterPro" id="IPR048876">
    <property type="entry name" value="BipA_C"/>
</dbReference>
<dbReference type="Gene3D" id="2.40.50.250">
    <property type="entry name" value="bipa protein"/>
    <property type="match status" value="1"/>
</dbReference>
<dbReference type="AlphaFoldDB" id="A0A6J6K4H4"/>
<dbReference type="GO" id="GO:1990904">
    <property type="term" value="C:ribonucleoprotein complex"/>
    <property type="evidence" value="ECO:0007669"/>
    <property type="project" value="TreeGrafter"/>
</dbReference>
<dbReference type="FunFam" id="3.30.70.240:FF:000002">
    <property type="entry name" value="GTP-binding protein TypA"/>
    <property type="match status" value="1"/>
</dbReference>
<dbReference type="Gene3D" id="2.40.30.10">
    <property type="entry name" value="Translation factors"/>
    <property type="match status" value="1"/>
</dbReference>
<dbReference type="Pfam" id="PF03144">
    <property type="entry name" value="GTP_EFTU_D2"/>
    <property type="match status" value="1"/>
</dbReference>
<evidence type="ECO:0000259" key="1">
    <source>
        <dbReference type="PROSITE" id="PS51722"/>
    </source>
</evidence>
<dbReference type="CDD" id="cd16263">
    <property type="entry name" value="BipA_III"/>
    <property type="match status" value="1"/>
</dbReference>
<name>A0A6J6K4H4_9ZZZZ</name>
<protein>
    <submittedName>
        <fullName evidence="2">Unannotated protein</fullName>
    </submittedName>
</protein>
<dbReference type="PROSITE" id="PS00301">
    <property type="entry name" value="G_TR_1"/>
    <property type="match status" value="1"/>
</dbReference>
<gene>
    <name evidence="2" type="ORF">UFOPK2195_00056</name>
    <name evidence="3" type="ORF">UFOPK2657_00376</name>
</gene>
<dbReference type="Pfam" id="PF00009">
    <property type="entry name" value="GTP_EFTU"/>
    <property type="match status" value="1"/>
</dbReference>
<dbReference type="InterPro" id="IPR047042">
    <property type="entry name" value="BipA_II"/>
</dbReference>
<evidence type="ECO:0000313" key="3">
    <source>
        <dbReference type="EMBL" id="CAB4708246.1"/>
    </source>
</evidence>
<dbReference type="InterPro" id="IPR004161">
    <property type="entry name" value="EFTu-like_2"/>
</dbReference>
<dbReference type="Pfam" id="PF00679">
    <property type="entry name" value="EFG_C"/>
    <property type="match status" value="1"/>
</dbReference>
<dbReference type="EMBL" id="CAEZYG010000043">
    <property type="protein sequence ID" value="CAB4708246.1"/>
    <property type="molecule type" value="Genomic_DNA"/>
</dbReference>
<dbReference type="InterPro" id="IPR035651">
    <property type="entry name" value="BipA_V"/>
</dbReference>
<dbReference type="CDD" id="cd01891">
    <property type="entry name" value="TypA_BipA"/>
    <property type="match status" value="1"/>
</dbReference>
<dbReference type="Gene3D" id="3.30.70.870">
    <property type="entry name" value="Elongation Factor G (Translational Gtpase), domain 3"/>
    <property type="match status" value="1"/>
</dbReference>
<dbReference type="InterPro" id="IPR042116">
    <property type="entry name" value="TypA/BipA_C"/>
</dbReference>
<dbReference type="FunFam" id="3.30.70.870:FF:000003">
    <property type="entry name" value="GTP-binding protein TypA"/>
    <property type="match status" value="1"/>
</dbReference>
<sequence>MTKKPENLRNIALVAHVDHGKTTLLDALLRSTGTFAAHAAVIDRVMDSDDQERERGITILAKAAQVVWKGTKINLVDTPGHADFGGEVERALALVDGILLLVDAAEGPLPQTRYVLSKALALDLPVILVINKVDRQDARAEEVLHEVEQLFLDLAHADHHLSFPVYSAVARESRSMLGIGMPDMSQDLSSLLDGIVEHIPVPDNDADAPLQALVTNLDASDYLGRLAIGRVISGVLRKGDQVALCQKPTDANAAPVIKRKLSSLFAFTGIERTEVAEVVAGDLFIVAGIEEVEVGDTIAASDNPVPLQRLEVDEPVLRMSFGVNTSPYAGKDGKYLTSRHLRDRLHKEILGNVSIKIANTESADIMEVAGRGELQLAVLIENMRREGFELQVSRPEVITKEIDGKKQEPLESGTCDVPEEYVGAITQALAPRKGRITDLRPGDPGRTIVSFEAPSRGLIGFRSLLLTVTRGTALLHQSLAGWMPWCGELPHRLGGAMVADRMGTSTAYALDNLQLRGTLFVSPGDDLYEGMVVGENAREDEMVVNAVRAKEKTNIRTHSHDDGPKLATPVTHTLESAIEWIGDDELVEVTPNFIRIRKRYLSMEDRRKYTKKSSN</sequence>
<organism evidence="2">
    <name type="scientific">freshwater metagenome</name>
    <dbReference type="NCBI Taxonomy" id="449393"/>
    <lineage>
        <taxon>unclassified sequences</taxon>
        <taxon>metagenomes</taxon>
        <taxon>ecological metagenomes</taxon>
    </lineage>
</organism>
<evidence type="ECO:0000313" key="2">
    <source>
        <dbReference type="EMBL" id="CAB4643303.1"/>
    </source>
</evidence>
<dbReference type="CDD" id="cd03691">
    <property type="entry name" value="BipA_TypA_II"/>
    <property type="match status" value="1"/>
</dbReference>
<dbReference type="Gene3D" id="3.40.50.300">
    <property type="entry name" value="P-loop containing nucleotide triphosphate hydrolases"/>
    <property type="match status" value="1"/>
</dbReference>
<dbReference type="NCBIfam" id="TIGR00231">
    <property type="entry name" value="small_GTP"/>
    <property type="match status" value="1"/>
</dbReference>
<dbReference type="NCBIfam" id="TIGR01394">
    <property type="entry name" value="TypA_BipA"/>
    <property type="match status" value="1"/>
</dbReference>
<dbReference type="SUPFAM" id="SSF54980">
    <property type="entry name" value="EF-G C-terminal domain-like"/>
    <property type="match status" value="2"/>
</dbReference>
<dbReference type="SUPFAM" id="SSF50447">
    <property type="entry name" value="Translation proteins"/>
    <property type="match status" value="1"/>
</dbReference>
<dbReference type="InterPro" id="IPR047041">
    <property type="entry name" value="BipA_GTP-bd_dom"/>
</dbReference>
<dbReference type="InterPro" id="IPR000795">
    <property type="entry name" value="T_Tr_GTP-bd_dom"/>
</dbReference>
<dbReference type="InterPro" id="IPR047043">
    <property type="entry name" value="BipA_III"/>
</dbReference>
<dbReference type="CDD" id="cd03710">
    <property type="entry name" value="BipA_TypA_C"/>
    <property type="match status" value="1"/>
</dbReference>
<feature type="domain" description="Tr-type G" evidence="1">
    <location>
        <begin position="6"/>
        <end position="203"/>
    </location>
</feature>
<dbReference type="EMBL" id="CAEZWH010000004">
    <property type="protein sequence ID" value="CAB4643303.1"/>
    <property type="molecule type" value="Genomic_DNA"/>
</dbReference>